<keyword evidence="2" id="KW-0812">Transmembrane</keyword>
<feature type="transmembrane region" description="Helical" evidence="2">
    <location>
        <begin position="126"/>
        <end position="146"/>
    </location>
</feature>
<feature type="transmembrane region" description="Helical" evidence="2">
    <location>
        <begin position="86"/>
        <end position="106"/>
    </location>
</feature>
<feature type="compositionally biased region" description="Low complexity" evidence="1">
    <location>
        <begin position="8"/>
        <end position="22"/>
    </location>
</feature>
<evidence type="ECO:0000256" key="2">
    <source>
        <dbReference type="SAM" id="Phobius"/>
    </source>
</evidence>
<comment type="caution">
    <text evidence="3">The sequence shown here is derived from an EMBL/GenBank/DDBJ whole genome shotgun (WGS) entry which is preliminary data.</text>
</comment>
<dbReference type="EMBL" id="SDOV01000005">
    <property type="protein sequence ID" value="KAH7641032.1"/>
    <property type="molecule type" value="Genomic_DNA"/>
</dbReference>
<evidence type="ECO:0000256" key="1">
    <source>
        <dbReference type="SAM" id="MobiDB-lite"/>
    </source>
</evidence>
<accession>A0A9D4SGH0</accession>
<feature type="transmembrane region" description="Helical" evidence="2">
    <location>
        <begin position="230"/>
        <end position="251"/>
    </location>
</feature>
<dbReference type="Proteomes" id="UP000828236">
    <property type="component" value="Unassembled WGS sequence"/>
</dbReference>
<name>A0A9D4SGH0_DERFA</name>
<protein>
    <submittedName>
        <fullName evidence="3">Uncharacterized protein</fullName>
    </submittedName>
</protein>
<keyword evidence="2" id="KW-0472">Membrane</keyword>
<sequence>MDPKSKSKSTLKFSSTKQSSSSNDHLEQADQDYNSNKSTNYKDFIEHRYICSIYACFSVQCSLVFLSIHVAQWLSAEFCREQSIDLAIIFGLATIVFYIILCFRPLNLNIRNDNNNAESKFLWLDATLQIIFTLLLCIWLTVVSFIQIKIFKFDGRNIIIPMLVMVFCWCALLSLVRCWYHYNQFTVVDTFGKFFSLHSNNMANGLRQVFFIEMLIASSMMFLQENVHGCLAIQFAFHLAFFLILYLSYGTRLFLSSSKSHNYGRYHVNKILIGLSWIYTYPFRYFCHLLWSKIKARK</sequence>
<organism evidence="3">
    <name type="scientific">Dermatophagoides farinae</name>
    <name type="common">American house dust mite</name>
    <dbReference type="NCBI Taxonomy" id="6954"/>
    <lineage>
        <taxon>Eukaryota</taxon>
        <taxon>Metazoa</taxon>
        <taxon>Ecdysozoa</taxon>
        <taxon>Arthropoda</taxon>
        <taxon>Chelicerata</taxon>
        <taxon>Arachnida</taxon>
        <taxon>Acari</taxon>
        <taxon>Acariformes</taxon>
        <taxon>Sarcoptiformes</taxon>
        <taxon>Astigmata</taxon>
        <taxon>Psoroptidia</taxon>
        <taxon>Analgoidea</taxon>
        <taxon>Pyroglyphidae</taxon>
        <taxon>Dermatophagoidinae</taxon>
        <taxon>Dermatophagoides</taxon>
    </lineage>
</organism>
<proteinExistence type="predicted"/>
<feature type="transmembrane region" description="Helical" evidence="2">
    <location>
        <begin position="52"/>
        <end position="74"/>
    </location>
</feature>
<feature type="transmembrane region" description="Helical" evidence="2">
    <location>
        <begin position="158"/>
        <end position="182"/>
    </location>
</feature>
<feature type="region of interest" description="Disordered" evidence="1">
    <location>
        <begin position="1"/>
        <end position="34"/>
    </location>
</feature>
<reference evidence="3" key="1">
    <citation type="submission" date="2020-06" db="EMBL/GenBank/DDBJ databases">
        <authorList>
            <person name="Ji K."/>
            <person name="Li J."/>
        </authorList>
    </citation>
    <scope>NUCLEOTIDE SEQUENCE</scope>
    <source>
        <strain evidence="3">JKM2019</strain>
        <tissue evidence="3">Whole body</tissue>
    </source>
</reference>
<evidence type="ECO:0000313" key="3">
    <source>
        <dbReference type="EMBL" id="KAH7641032.1"/>
    </source>
</evidence>
<dbReference type="OrthoDB" id="10490311at2759"/>
<feature type="transmembrane region" description="Helical" evidence="2">
    <location>
        <begin position="271"/>
        <end position="291"/>
    </location>
</feature>
<keyword evidence="2" id="KW-1133">Transmembrane helix</keyword>
<dbReference type="AlphaFoldDB" id="A0A9D4SGH0"/>
<gene>
    <name evidence="3" type="ORF">HUG17_8501</name>
</gene>
<reference evidence="3" key="2">
    <citation type="journal article" date="2021" name="World Allergy Organ. J.">
        <title>Chromosome-level assembly of Dermatophagoides farinae genome and transcriptome reveals two novel allergens Der f 37 and Der f 39.</title>
        <authorList>
            <person name="Chen J."/>
            <person name="Cai Z."/>
            <person name="Fan D."/>
            <person name="Hu J."/>
            <person name="Hou Y."/>
            <person name="He Y."/>
            <person name="Zhang Z."/>
            <person name="Zhao Z."/>
            <person name="Gao P."/>
            <person name="Hu W."/>
            <person name="Sun J."/>
            <person name="Li J."/>
            <person name="Ji K."/>
        </authorList>
    </citation>
    <scope>NUCLEOTIDE SEQUENCE</scope>
    <source>
        <strain evidence="3">JKM2019</strain>
    </source>
</reference>